<comment type="caution">
    <text evidence="1">The sequence shown here is derived from an EMBL/GenBank/DDBJ whole genome shotgun (WGS) entry which is preliminary data.</text>
</comment>
<dbReference type="Proteomes" id="UP000078090">
    <property type="component" value="Unassembled WGS sequence"/>
</dbReference>
<dbReference type="EMBL" id="LUUG01000107">
    <property type="protein sequence ID" value="OAH98810.1"/>
    <property type="molecule type" value="Genomic_DNA"/>
</dbReference>
<accession>A0A177LZL2</accession>
<reference evidence="1 2" key="1">
    <citation type="submission" date="2016-03" db="EMBL/GenBank/DDBJ databases">
        <authorList>
            <person name="Ploux O."/>
        </authorList>
    </citation>
    <scope>NUCLEOTIDE SEQUENCE [LARGE SCALE GENOMIC DNA]</scope>
    <source>
        <strain evidence="1 2">R-45363</strain>
    </source>
</reference>
<proteinExistence type="predicted"/>
<dbReference type="InterPro" id="IPR045809">
    <property type="entry name" value="MobI"/>
</dbReference>
<gene>
    <name evidence="1" type="ORF">A1332_20025</name>
</gene>
<dbReference type="RefSeq" id="WP_064010150.1">
    <property type="nucleotide sequence ID" value="NZ_LUUG01000107.1"/>
</dbReference>
<protein>
    <submittedName>
        <fullName evidence="1">Uncharacterized protein</fullName>
    </submittedName>
</protein>
<name>A0A177LZL2_METMH</name>
<evidence type="ECO:0000313" key="2">
    <source>
        <dbReference type="Proteomes" id="UP000078090"/>
    </source>
</evidence>
<sequence>MKSDDSEKESLLPTDAVIPVWLESKAEQLHAHARMLVDDYWRQMNQRHQHVTTQERGHIGVRIRRRESRLSFSIEWYRMATLRQNGQTKPICQYLKKGPGYRYPLQRILKGEPDWEQKLVETLENEFADIRKQVALLGTLRDAYWQFQKAMATGSH</sequence>
<evidence type="ECO:0000313" key="1">
    <source>
        <dbReference type="EMBL" id="OAH98810.1"/>
    </source>
</evidence>
<dbReference type="AlphaFoldDB" id="A0A177LZL2"/>
<dbReference type="Pfam" id="PF19456">
    <property type="entry name" value="MobI"/>
    <property type="match status" value="1"/>
</dbReference>
<dbReference type="OrthoDB" id="5572894at2"/>
<organism evidence="1 2">
    <name type="scientific">Methylomonas methanica</name>
    <dbReference type="NCBI Taxonomy" id="421"/>
    <lineage>
        <taxon>Bacteria</taxon>
        <taxon>Pseudomonadati</taxon>
        <taxon>Pseudomonadota</taxon>
        <taxon>Gammaproteobacteria</taxon>
        <taxon>Methylococcales</taxon>
        <taxon>Methylococcaceae</taxon>
        <taxon>Methylomonas</taxon>
    </lineage>
</organism>